<dbReference type="EC" id="2.7.7.65" evidence="4"/>
<evidence type="ECO:0000256" key="5">
    <source>
        <dbReference type="ARBA" id="ARBA00022475"/>
    </source>
</evidence>
<comment type="cofactor">
    <cofactor evidence="1">
        <name>Mg(2+)</name>
        <dbReference type="ChEBI" id="CHEBI:18420"/>
    </cofactor>
</comment>
<evidence type="ECO:0000256" key="3">
    <source>
        <dbReference type="ARBA" id="ARBA00004651"/>
    </source>
</evidence>
<evidence type="ECO:0000256" key="8">
    <source>
        <dbReference type="ARBA" id="ARBA00023136"/>
    </source>
</evidence>
<comment type="catalytic activity">
    <reaction evidence="9">
        <text>2 GTP = 3',3'-c-di-GMP + 2 diphosphate</text>
        <dbReference type="Rhea" id="RHEA:24898"/>
        <dbReference type="ChEBI" id="CHEBI:33019"/>
        <dbReference type="ChEBI" id="CHEBI:37565"/>
        <dbReference type="ChEBI" id="CHEBI:58805"/>
        <dbReference type="EC" id="2.7.7.65"/>
    </reaction>
</comment>
<dbReference type="GO" id="GO:0005886">
    <property type="term" value="C:plasma membrane"/>
    <property type="evidence" value="ECO:0007669"/>
    <property type="project" value="UniProtKB-SubCell"/>
</dbReference>
<proteinExistence type="predicted"/>
<dbReference type="Pfam" id="PF02743">
    <property type="entry name" value="dCache_1"/>
    <property type="match status" value="1"/>
</dbReference>
<dbReference type="PANTHER" id="PTHR45138:SF9">
    <property type="entry name" value="DIGUANYLATE CYCLASE DGCM-RELATED"/>
    <property type="match status" value="1"/>
</dbReference>
<dbReference type="AlphaFoldDB" id="A0A6I3WD85"/>
<protein>
    <recommendedName>
        <fullName evidence="4">diguanylate cyclase</fullName>
        <ecNumber evidence="4">2.7.7.65</ecNumber>
    </recommendedName>
</protein>
<dbReference type="NCBIfam" id="TIGR00254">
    <property type="entry name" value="GGDEF"/>
    <property type="match status" value="1"/>
</dbReference>
<dbReference type="Pfam" id="PF00990">
    <property type="entry name" value="GGDEF"/>
    <property type="match status" value="1"/>
</dbReference>
<dbReference type="SMART" id="SM00267">
    <property type="entry name" value="GGDEF"/>
    <property type="match status" value="1"/>
</dbReference>
<keyword evidence="6 10" id="KW-0812">Transmembrane</keyword>
<evidence type="ECO:0000256" key="4">
    <source>
        <dbReference type="ARBA" id="ARBA00012528"/>
    </source>
</evidence>
<dbReference type="Gene3D" id="3.30.450.20">
    <property type="entry name" value="PAS domain"/>
    <property type="match status" value="2"/>
</dbReference>
<evidence type="ECO:0000313" key="13">
    <source>
        <dbReference type="Proteomes" id="UP000438196"/>
    </source>
</evidence>
<evidence type="ECO:0000256" key="6">
    <source>
        <dbReference type="ARBA" id="ARBA00022692"/>
    </source>
</evidence>
<keyword evidence="13" id="KW-1185">Reference proteome</keyword>
<accession>A0A6I3WD85</accession>
<dbReference type="InterPro" id="IPR043128">
    <property type="entry name" value="Rev_trsase/Diguanyl_cyclase"/>
</dbReference>
<dbReference type="GO" id="GO:0052621">
    <property type="term" value="F:diguanylate cyclase activity"/>
    <property type="evidence" value="ECO:0007669"/>
    <property type="project" value="UniProtKB-EC"/>
</dbReference>
<evidence type="ECO:0000256" key="7">
    <source>
        <dbReference type="ARBA" id="ARBA00022989"/>
    </source>
</evidence>
<dbReference type="InterPro" id="IPR033479">
    <property type="entry name" value="dCache_1"/>
</dbReference>
<feature type="transmembrane region" description="Helical" evidence="10">
    <location>
        <begin position="17"/>
        <end position="39"/>
    </location>
</feature>
<sequence length="500" mass="55866">MSPNPARLHRPTRRPEFLLVLGSCLTVLLIMAIVTVLLIREHANAYEAAKRTANNITQLIDADVLRNVELYDLSLKGLIAAAERSDLEDVSANIRHLILFDRATAAPYKGDILLLDKAGDVIADSSLLTPKPGNFADRDYFLAHQQNPDVGLFISRPFMARCICDDQWRIAFSRRVSGPDGRFLGVAVASMRLSYFQQLFRSLNIGSDSTINLLNQQGILLAQQPLLERDMIDKDLSLRPNVSRMLRERDGSFRGISSVDNRERLYSFSTVGELPLMVAVALSTNEIFAPWKRAALLISGATGILCIGLLWLTWMLCMELRRRHRAEQVLSDLAATDALTGVANRRTLDERLRLEWDRAQRSSEPLTLLMIDVDHFKAFNDRHGHQGGDEALRTVANVIDSNIRRPADLAARYGGEEFAVVLPHTDSKGAWVIAEHIRSSVEYLPRVAGDTMPVTVSIGLSTWDKNNRTPLEELLLSADRALYEAKHSGRNRIVDAKSLA</sequence>
<dbReference type="OrthoDB" id="9812260at2"/>
<evidence type="ECO:0000256" key="10">
    <source>
        <dbReference type="SAM" id="Phobius"/>
    </source>
</evidence>
<dbReference type="EMBL" id="WNNK01000009">
    <property type="protein sequence ID" value="MUF05142.1"/>
    <property type="molecule type" value="Genomic_DNA"/>
</dbReference>
<dbReference type="CDD" id="cd01949">
    <property type="entry name" value="GGDEF"/>
    <property type="match status" value="1"/>
</dbReference>
<evidence type="ECO:0000259" key="11">
    <source>
        <dbReference type="PROSITE" id="PS50887"/>
    </source>
</evidence>
<keyword evidence="7 10" id="KW-1133">Transmembrane helix</keyword>
<dbReference type="RefSeq" id="WP_155583443.1">
    <property type="nucleotide sequence ID" value="NZ_JBHSTH010000045.1"/>
</dbReference>
<dbReference type="PROSITE" id="PS50887">
    <property type="entry name" value="GGDEF"/>
    <property type="match status" value="1"/>
</dbReference>
<dbReference type="SUPFAM" id="SSF55073">
    <property type="entry name" value="Nucleotide cyclase"/>
    <property type="match status" value="1"/>
</dbReference>
<dbReference type="InterPro" id="IPR050469">
    <property type="entry name" value="Diguanylate_Cyclase"/>
</dbReference>
<keyword evidence="8 10" id="KW-0472">Membrane</keyword>
<name>A0A6I3WD85_9PSED</name>
<reference evidence="12 13" key="1">
    <citation type="submission" date="2019-11" db="EMBL/GenBank/DDBJ databases">
        <title>Pseudomonas karstica sp. nov. and Pseudomonas spelaei sp. nov. from karst caves.</title>
        <authorList>
            <person name="Zeman M."/>
        </authorList>
    </citation>
    <scope>NUCLEOTIDE SEQUENCE [LARGE SCALE GENOMIC DNA]</scope>
    <source>
        <strain evidence="12 13">CCM 7893</strain>
    </source>
</reference>
<dbReference type="FunFam" id="3.30.70.270:FF:000001">
    <property type="entry name" value="Diguanylate cyclase domain protein"/>
    <property type="match status" value="1"/>
</dbReference>
<comment type="subcellular location">
    <subcellularLocation>
        <location evidence="2">Cell inner membrane</location>
    </subcellularLocation>
    <subcellularLocation>
        <location evidence="3">Cell membrane</location>
        <topology evidence="3">Multi-pass membrane protein</topology>
    </subcellularLocation>
</comment>
<organism evidence="12 13">
    <name type="scientific">Pseudomonas spelaei</name>
    <dbReference type="NCBI Taxonomy" id="1055469"/>
    <lineage>
        <taxon>Bacteria</taxon>
        <taxon>Pseudomonadati</taxon>
        <taxon>Pseudomonadota</taxon>
        <taxon>Gammaproteobacteria</taxon>
        <taxon>Pseudomonadales</taxon>
        <taxon>Pseudomonadaceae</taxon>
        <taxon>Pseudomonas</taxon>
    </lineage>
</organism>
<dbReference type="InterPro" id="IPR000160">
    <property type="entry name" value="GGDEF_dom"/>
</dbReference>
<dbReference type="PANTHER" id="PTHR45138">
    <property type="entry name" value="REGULATORY COMPONENTS OF SENSORY TRANSDUCTION SYSTEM"/>
    <property type="match status" value="1"/>
</dbReference>
<keyword evidence="5" id="KW-1003">Cell membrane</keyword>
<dbReference type="GO" id="GO:0043709">
    <property type="term" value="P:cell adhesion involved in single-species biofilm formation"/>
    <property type="evidence" value="ECO:0007669"/>
    <property type="project" value="TreeGrafter"/>
</dbReference>
<dbReference type="InterPro" id="IPR029787">
    <property type="entry name" value="Nucleotide_cyclase"/>
</dbReference>
<evidence type="ECO:0000256" key="2">
    <source>
        <dbReference type="ARBA" id="ARBA00004533"/>
    </source>
</evidence>
<comment type="caution">
    <text evidence="12">The sequence shown here is derived from an EMBL/GenBank/DDBJ whole genome shotgun (WGS) entry which is preliminary data.</text>
</comment>
<dbReference type="GO" id="GO:1902201">
    <property type="term" value="P:negative regulation of bacterial-type flagellum-dependent cell motility"/>
    <property type="evidence" value="ECO:0007669"/>
    <property type="project" value="TreeGrafter"/>
</dbReference>
<evidence type="ECO:0000256" key="9">
    <source>
        <dbReference type="ARBA" id="ARBA00034247"/>
    </source>
</evidence>
<feature type="domain" description="GGDEF" evidence="11">
    <location>
        <begin position="364"/>
        <end position="498"/>
    </location>
</feature>
<dbReference type="CDD" id="cd12914">
    <property type="entry name" value="PDC1_DGC_like"/>
    <property type="match status" value="1"/>
</dbReference>
<dbReference type="CDD" id="cd12915">
    <property type="entry name" value="PDC2_DGC_like"/>
    <property type="match status" value="1"/>
</dbReference>
<dbReference type="Proteomes" id="UP000438196">
    <property type="component" value="Unassembled WGS sequence"/>
</dbReference>
<gene>
    <name evidence="12" type="ORF">GNF76_12380</name>
</gene>
<evidence type="ECO:0000313" key="12">
    <source>
        <dbReference type="EMBL" id="MUF05142.1"/>
    </source>
</evidence>
<dbReference type="Gene3D" id="3.30.70.270">
    <property type="match status" value="1"/>
</dbReference>
<evidence type="ECO:0000256" key="1">
    <source>
        <dbReference type="ARBA" id="ARBA00001946"/>
    </source>
</evidence>
<feature type="transmembrane region" description="Helical" evidence="10">
    <location>
        <begin position="294"/>
        <end position="317"/>
    </location>
</feature>